<dbReference type="Gene3D" id="1.25.40.10">
    <property type="entry name" value="Tetratricopeptide repeat domain"/>
    <property type="match status" value="2"/>
</dbReference>
<dbReference type="InterPro" id="IPR020449">
    <property type="entry name" value="Tscrpt_reg_AraC-type_HTH"/>
</dbReference>
<feature type="chain" id="PRO_5038724308" evidence="5">
    <location>
        <begin position="32"/>
        <end position="570"/>
    </location>
</feature>
<dbReference type="SUPFAM" id="SSF46689">
    <property type="entry name" value="Homeodomain-like"/>
    <property type="match status" value="1"/>
</dbReference>
<organism evidence="7 8">
    <name type="scientific">Candidatus Pullibacteroides excrementavium</name>
    <dbReference type="NCBI Taxonomy" id="2840905"/>
    <lineage>
        <taxon>Bacteria</taxon>
        <taxon>Pseudomonadati</taxon>
        <taxon>Bacteroidota</taxon>
        <taxon>Bacteroidia</taxon>
        <taxon>Bacteroidales</taxon>
        <taxon>Candidatus Pullibacteroides</taxon>
    </lineage>
</organism>
<dbReference type="AlphaFoldDB" id="A0A9D9DPN2"/>
<gene>
    <name evidence="7" type="ORF">IAB08_00575</name>
</gene>
<accession>A0A9D9DPN2</accession>
<name>A0A9D9DPN2_9BACT</name>
<dbReference type="InterPro" id="IPR009057">
    <property type="entry name" value="Homeodomain-like_sf"/>
</dbReference>
<keyword evidence="3" id="KW-0804">Transcription</keyword>
<proteinExistence type="predicted"/>
<dbReference type="PROSITE" id="PS01124">
    <property type="entry name" value="HTH_ARAC_FAMILY_2"/>
    <property type="match status" value="1"/>
</dbReference>
<keyword evidence="4" id="KW-0472">Membrane</keyword>
<dbReference type="PANTHER" id="PTHR43280:SF29">
    <property type="entry name" value="ARAC-FAMILY TRANSCRIPTIONAL REGULATOR"/>
    <property type="match status" value="1"/>
</dbReference>
<dbReference type="GO" id="GO:0003700">
    <property type="term" value="F:DNA-binding transcription factor activity"/>
    <property type="evidence" value="ECO:0007669"/>
    <property type="project" value="InterPro"/>
</dbReference>
<dbReference type="SUPFAM" id="SSF48452">
    <property type="entry name" value="TPR-like"/>
    <property type="match status" value="1"/>
</dbReference>
<evidence type="ECO:0000256" key="5">
    <source>
        <dbReference type="SAM" id="SignalP"/>
    </source>
</evidence>
<keyword evidence="5" id="KW-0732">Signal</keyword>
<sequence length="570" mass="65092">MGHSLFSMKNDSLKIAGLLLALSFAVLPSQACPTPRQLEIRPADSLFFIGETFFDNYQYDSALPFFEELIFRLDNRKLQDSDISFGIQACNCAGIIHMIHSHDEQAMQYFADASFWCDRIQDSIHKQIILNNTGVLYAKLQAYGQAYRSFKQAFSIASPDQGPHKEEILMNMLTMASWTTDTGMEDSCLELLMQPEFNNTPIQRFGIQASLSEQEYRKGNIEKSIAHIRQALRCWPLPADSIEFFSHQYLSLADRFEKCGEPDSALCYYQKVAQIAHSRKNHAFLQNCLRQSIGIFRKQGRISSALAALDQYWNTTDSIMVQDRTLRLKNLESATQKHLKDLEISDLRITTEYQNRLIKSKNVTLASLIAGGGLALILLIIVYYQKKQQGKHLLLLYEKNSQLWKDAQQYQIQKNALEKQLSDLKIESSSIQAPLHDKGQTKNGAPGATDTSRQELLEKIIKVFEGNAFLKNNFSLASLARQVKSNTSYVSTAINEHYGKNFNALVNEYRIRQACQYLEDPEYNRYTIEYVAQSVGYANKTTFYAAFKKHTGLTPSQYQRLGLQQRKKTL</sequence>
<dbReference type="InterPro" id="IPR018062">
    <property type="entry name" value="HTH_AraC-typ_CS"/>
</dbReference>
<evidence type="ECO:0000256" key="2">
    <source>
        <dbReference type="ARBA" id="ARBA00023125"/>
    </source>
</evidence>
<dbReference type="InterPro" id="IPR011990">
    <property type="entry name" value="TPR-like_helical_dom_sf"/>
</dbReference>
<dbReference type="PRINTS" id="PR00032">
    <property type="entry name" value="HTHARAC"/>
</dbReference>
<keyword evidence="4" id="KW-0812">Transmembrane</keyword>
<evidence type="ECO:0000313" key="7">
    <source>
        <dbReference type="EMBL" id="MBO8431777.1"/>
    </source>
</evidence>
<dbReference type="PROSITE" id="PS00041">
    <property type="entry name" value="HTH_ARAC_FAMILY_1"/>
    <property type="match status" value="1"/>
</dbReference>
<keyword evidence="1" id="KW-0805">Transcription regulation</keyword>
<feature type="transmembrane region" description="Helical" evidence="4">
    <location>
        <begin position="363"/>
        <end position="384"/>
    </location>
</feature>
<keyword evidence="2" id="KW-0238">DNA-binding</keyword>
<evidence type="ECO:0000259" key="6">
    <source>
        <dbReference type="PROSITE" id="PS01124"/>
    </source>
</evidence>
<evidence type="ECO:0000256" key="3">
    <source>
        <dbReference type="ARBA" id="ARBA00023163"/>
    </source>
</evidence>
<dbReference type="EMBL" id="JADIMZ010000009">
    <property type="protein sequence ID" value="MBO8431777.1"/>
    <property type="molecule type" value="Genomic_DNA"/>
</dbReference>
<dbReference type="GO" id="GO:0043565">
    <property type="term" value="F:sequence-specific DNA binding"/>
    <property type="evidence" value="ECO:0007669"/>
    <property type="project" value="InterPro"/>
</dbReference>
<feature type="domain" description="HTH araC/xylS-type" evidence="6">
    <location>
        <begin position="458"/>
        <end position="561"/>
    </location>
</feature>
<dbReference type="PANTHER" id="PTHR43280">
    <property type="entry name" value="ARAC-FAMILY TRANSCRIPTIONAL REGULATOR"/>
    <property type="match status" value="1"/>
</dbReference>
<comment type="caution">
    <text evidence="7">The sequence shown here is derived from an EMBL/GenBank/DDBJ whole genome shotgun (WGS) entry which is preliminary data.</text>
</comment>
<dbReference type="Proteomes" id="UP000823612">
    <property type="component" value="Unassembled WGS sequence"/>
</dbReference>
<dbReference type="Gene3D" id="1.10.10.60">
    <property type="entry name" value="Homeodomain-like"/>
    <property type="match status" value="2"/>
</dbReference>
<feature type="signal peptide" evidence="5">
    <location>
        <begin position="1"/>
        <end position="31"/>
    </location>
</feature>
<evidence type="ECO:0000256" key="4">
    <source>
        <dbReference type="SAM" id="Phobius"/>
    </source>
</evidence>
<reference evidence="7" key="1">
    <citation type="submission" date="2020-10" db="EMBL/GenBank/DDBJ databases">
        <authorList>
            <person name="Gilroy R."/>
        </authorList>
    </citation>
    <scope>NUCLEOTIDE SEQUENCE</scope>
    <source>
        <strain evidence="7">2889</strain>
    </source>
</reference>
<dbReference type="Pfam" id="PF12833">
    <property type="entry name" value="HTH_18"/>
    <property type="match status" value="1"/>
</dbReference>
<reference evidence="7" key="2">
    <citation type="journal article" date="2021" name="PeerJ">
        <title>Extensive microbial diversity within the chicken gut microbiome revealed by metagenomics and culture.</title>
        <authorList>
            <person name="Gilroy R."/>
            <person name="Ravi A."/>
            <person name="Getino M."/>
            <person name="Pursley I."/>
            <person name="Horton D.L."/>
            <person name="Alikhan N.F."/>
            <person name="Baker D."/>
            <person name="Gharbi K."/>
            <person name="Hall N."/>
            <person name="Watson M."/>
            <person name="Adriaenssens E.M."/>
            <person name="Foster-Nyarko E."/>
            <person name="Jarju S."/>
            <person name="Secka A."/>
            <person name="Antonio M."/>
            <person name="Oren A."/>
            <person name="Chaudhuri R.R."/>
            <person name="La Ragione R."/>
            <person name="Hildebrand F."/>
            <person name="Pallen M.J."/>
        </authorList>
    </citation>
    <scope>NUCLEOTIDE SEQUENCE</scope>
    <source>
        <strain evidence="7">2889</strain>
    </source>
</reference>
<evidence type="ECO:0000313" key="8">
    <source>
        <dbReference type="Proteomes" id="UP000823612"/>
    </source>
</evidence>
<dbReference type="InterPro" id="IPR018060">
    <property type="entry name" value="HTH_AraC"/>
</dbReference>
<protein>
    <submittedName>
        <fullName evidence="7">Helix-turn-helix transcriptional regulator</fullName>
    </submittedName>
</protein>
<dbReference type="SMART" id="SM00342">
    <property type="entry name" value="HTH_ARAC"/>
    <property type="match status" value="1"/>
</dbReference>
<evidence type="ECO:0000256" key="1">
    <source>
        <dbReference type="ARBA" id="ARBA00023015"/>
    </source>
</evidence>
<keyword evidence="4" id="KW-1133">Transmembrane helix</keyword>